<dbReference type="STRING" id="243272.MARTH_orf070"/>
<keyword evidence="1" id="KW-0812">Transmembrane</keyword>
<organism evidence="2 3">
    <name type="scientific">Metamycoplasma arthritidis (strain 158L3-1)</name>
    <name type="common">Mycoplasma arthritidis</name>
    <dbReference type="NCBI Taxonomy" id="243272"/>
    <lineage>
        <taxon>Bacteria</taxon>
        <taxon>Bacillati</taxon>
        <taxon>Mycoplasmatota</taxon>
        <taxon>Mycoplasmoidales</taxon>
        <taxon>Metamycoplasmataceae</taxon>
        <taxon>Metamycoplasma</taxon>
    </lineage>
</organism>
<proteinExistence type="predicted"/>
<keyword evidence="1" id="KW-0472">Membrane</keyword>
<keyword evidence="3" id="KW-1185">Reference proteome</keyword>
<evidence type="ECO:0000313" key="2">
    <source>
        <dbReference type="EMBL" id="ACF07026.1"/>
    </source>
</evidence>
<reference evidence="2 3" key="1">
    <citation type="journal article" date="2008" name="Infect. Immun.">
        <title>Genome of Mycoplasma arthritidis.</title>
        <authorList>
            <person name="Dybvig K."/>
            <person name="Zuhua C."/>
            <person name="Lao P."/>
            <person name="Jordan D.S."/>
            <person name="French C.T."/>
            <person name="Tu A.H."/>
            <person name="Loraine A.E."/>
        </authorList>
    </citation>
    <scope>NUCLEOTIDE SEQUENCE [LARGE SCALE GENOMIC DNA]</scope>
    <source>
        <strain evidence="2 3">158L3-1</strain>
    </source>
</reference>
<protein>
    <submittedName>
        <fullName evidence="2">Uncharacterized protein</fullName>
    </submittedName>
</protein>
<gene>
    <name evidence="2" type="ordered locus">MARTH_orf070</name>
</gene>
<accession>B3PLX4</accession>
<evidence type="ECO:0000256" key="1">
    <source>
        <dbReference type="SAM" id="Phobius"/>
    </source>
</evidence>
<dbReference type="RefSeq" id="WP_012497983.1">
    <property type="nucleotide sequence ID" value="NC_011025.1"/>
</dbReference>
<evidence type="ECO:0000313" key="3">
    <source>
        <dbReference type="Proteomes" id="UP000008812"/>
    </source>
</evidence>
<name>B3PLX4_META1</name>
<sequence>MTKIYILIGILIAMVIFCIIQAIVLQHVIFKKTIFISLAAMKLIEEDELRINRKFYKWVFNQNAAKYMTIAVPWVLFGLAFFITLLFIEDTNKSRFFPLGLLGLFFLPIMLLITTPFTKVSRHFSSYRIMKSVENGKVDFFKNDIENQEEYDDFVKKLANGFLLDYFDQKNKVVKSYNFEKIKSYCLRKQKFNSKKLNYLLFADPKFLGLNGEKITLKELSYLRIYLFKEINNSAPFFV</sequence>
<dbReference type="AlphaFoldDB" id="B3PLX4"/>
<dbReference type="KEGG" id="mat:MARTH_orf070"/>
<feature type="transmembrane region" description="Helical" evidence="1">
    <location>
        <begin position="67"/>
        <end position="88"/>
    </location>
</feature>
<keyword evidence="1" id="KW-1133">Transmembrane helix</keyword>
<dbReference type="HOGENOM" id="CLU_1155401_0_0_14"/>
<dbReference type="EMBL" id="CP001047">
    <property type="protein sequence ID" value="ACF07026.1"/>
    <property type="molecule type" value="Genomic_DNA"/>
</dbReference>
<dbReference type="Proteomes" id="UP000008812">
    <property type="component" value="Chromosome"/>
</dbReference>
<feature type="transmembrane region" description="Helical" evidence="1">
    <location>
        <begin position="100"/>
        <end position="118"/>
    </location>
</feature>
<feature type="transmembrane region" description="Helical" evidence="1">
    <location>
        <begin position="6"/>
        <end position="25"/>
    </location>
</feature>